<keyword evidence="9" id="KW-1185">Reference proteome</keyword>
<dbReference type="Pfam" id="PF00069">
    <property type="entry name" value="Pkinase"/>
    <property type="match status" value="1"/>
</dbReference>
<dbReference type="InterPro" id="IPR017441">
    <property type="entry name" value="Protein_kinase_ATP_BS"/>
</dbReference>
<evidence type="ECO:0000256" key="6">
    <source>
        <dbReference type="SAM" id="Phobius"/>
    </source>
</evidence>
<evidence type="ECO:0000313" key="9">
    <source>
        <dbReference type="Proteomes" id="UP001060164"/>
    </source>
</evidence>
<keyword evidence="1" id="KW-0808">Transferase</keyword>
<protein>
    <submittedName>
        <fullName evidence="8">Serine/threonine protein kinase</fullName>
    </submittedName>
</protein>
<dbReference type="PANTHER" id="PTHR43289">
    <property type="entry name" value="MITOGEN-ACTIVATED PROTEIN KINASE KINASE KINASE 20-RELATED"/>
    <property type="match status" value="1"/>
</dbReference>
<sequence>MASDLTQDTLLHDRYRISSILGRGGFGITCLAKDLQLNQQVVIKEYISEHSPDSAKRFLREAKILASLFEIPGIVKVLDYFQEEERAYCVMEYVRGISLRSYLERREEPLTFEESWQMLLPVLRSLEKVHKKKLLHRDFNPDNLLVQEDGSLKLIDFGSARQFVEETDASKTMTVLVKDGYAPPEQYLRRGSQGPWTDIYAICATVYEMVTGCIPENALERQVRDSLYPPSAYGADILPEQEAVLMRGLSLEAGQRFRTIRDLCTAVDPPVQNEKKRSKRRMAALIIAVILLCLAGAFGVYLCSSRQEDITAYAGNYARGSAEYEEFMDFVRERATSSEPGEKGGTLYHLDEAAVREWGLPSNSFLLDTTVEEYLHEIEQLGYQPKLQENETKDMFHVTELPYGVIQTSFGRREEYRLRDDLRMRVIYDLVSRKIQTLYVYAAHESGQDISEFAADTALILSEDIEEGREELADDYREAGKEYMEATEGGKEGIGRGYTYADCEIMLLRAIEDDLGFAFSRKGLEGMATMPNYNWP</sequence>
<evidence type="ECO:0000256" key="3">
    <source>
        <dbReference type="ARBA" id="ARBA00022777"/>
    </source>
</evidence>
<dbReference type="GO" id="GO:0004674">
    <property type="term" value="F:protein serine/threonine kinase activity"/>
    <property type="evidence" value="ECO:0007669"/>
    <property type="project" value="UniProtKB-KW"/>
</dbReference>
<dbReference type="EMBL" id="CP102290">
    <property type="protein sequence ID" value="UWP59983.1"/>
    <property type="molecule type" value="Genomic_DNA"/>
</dbReference>
<evidence type="ECO:0000256" key="5">
    <source>
        <dbReference type="PROSITE-ProRule" id="PRU10141"/>
    </source>
</evidence>
<dbReference type="InterPro" id="IPR000719">
    <property type="entry name" value="Prot_kinase_dom"/>
</dbReference>
<keyword evidence="2 5" id="KW-0547">Nucleotide-binding</keyword>
<proteinExistence type="predicted"/>
<evidence type="ECO:0000256" key="2">
    <source>
        <dbReference type="ARBA" id="ARBA00022741"/>
    </source>
</evidence>
<dbReference type="CDD" id="cd14014">
    <property type="entry name" value="STKc_PknB_like"/>
    <property type="match status" value="1"/>
</dbReference>
<dbReference type="InterPro" id="IPR011009">
    <property type="entry name" value="Kinase-like_dom_sf"/>
</dbReference>
<evidence type="ECO:0000256" key="4">
    <source>
        <dbReference type="ARBA" id="ARBA00022840"/>
    </source>
</evidence>
<dbReference type="PANTHER" id="PTHR43289:SF34">
    <property type="entry name" value="SERINE_THREONINE-PROTEIN KINASE YBDM-RELATED"/>
    <property type="match status" value="1"/>
</dbReference>
<keyword evidence="8" id="KW-0723">Serine/threonine-protein kinase</keyword>
<dbReference type="RefSeq" id="WP_028529191.1">
    <property type="nucleotide sequence ID" value="NZ_CABLBR010000020.1"/>
</dbReference>
<dbReference type="Gene3D" id="1.10.510.10">
    <property type="entry name" value="Transferase(Phosphotransferase) domain 1"/>
    <property type="match status" value="1"/>
</dbReference>
<keyword evidence="6" id="KW-1133">Transmembrane helix</keyword>
<accession>A0ABY5VIG4</accession>
<name>A0ABY5VIG4_9FIRM</name>
<keyword evidence="4 5" id="KW-0067">ATP-binding</keyword>
<keyword evidence="6" id="KW-0472">Membrane</keyword>
<dbReference type="SUPFAM" id="SSF56112">
    <property type="entry name" value="Protein kinase-like (PK-like)"/>
    <property type="match status" value="1"/>
</dbReference>
<dbReference type="PROSITE" id="PS00107">
    <property type="entry name" value="PROTEIN_KINASE_ATP"/>
    <property type="match status" value="1"/>
</dbReference>
<dbReference type="Proteomes" id="UP001060164">
    <property type="component" value="Chromosome"/>
</dbReference>
<dbReference type="PROSITE" id="PS50011">
    <property type="entry name" value="PROTEIN_KINASE_DOM"/>
    <property type="match status" value="1"/>
</dbReference>
<organism evidence="8 9">
    <name type="scientific">Ruminococcus gauvreauii</name>
    <dbReference type="NCBI Taxonomy" id="438033"/>
    <lineage>
        <taxon>Bacteria</taxon>
        <taxon>Bacillati</taxon>
        <taxon>Bacillota</taxon>
        <taxon>Clostridia</taxon>
        <taxon>Eubacteriales</taxon>
        <taxon>Oscillospiraceae</taxon>
        <taxon>Ruminococcus</taxon>
    </lineage>
</organism>
<evidence type="ECO:0000256" key="1">
    <source>
        <dbReference type="ARBA" id="ARBA00022679"/>
    </source>
</evidence>
<feature type="domain" description="Protein kinase" evidence="7">
    <location>
        <begin position="15"/>
        <end position="271"/>
    </location>
</feature>
<feature type="transmembrane region" description="Helical" evidence="6">
    <location>
        <begin position="282"/>
        <end position="302"/>
    </location>
</feature>
<dbReference type="Gene3D" id="3.30.200.20">
    <property type="entry name" value="Phosphorylase Kinase, domain 1"/>
    <property type="match status" value="1"/>
</dbReference>
<feature type="binding site" evidence="5">
    <location>
        <position position="44"/>
    </location>
    <ligand>
        <name>ATP</name>
        <dbReference type="ChEBI" id="CHEBI:30616"/>
    </ligand>
</feature>
<reference evidence="8" key="1">
    <citation type="journal article" date="2022" name="Cell">
        <title>Design, construction, and in vivo augmentation of a complex gut microbiome.</title>
        <authorList>
            <person name="Cheng A.G."/>
            <person name="Ho P.Y."/>
            <person name="Aranda-Diaz A."/>
            <person name="Jain S."/>
            <person name="Yu F.B."/>
            <person name="Meng X."/>
            <person name="Wang M."/>
            <person name="Iakiviak M."/>
            <person name="Nagashima K."/>
            <person name="Zhao A."/>
            <person name="Murugkar P."/>
            <person name="Patil A."/>
            <person name="Atabakhsh K."/>
            <person name="Weakley A."/>
            <person name="Yan J."/>
            <person name="Brumbaugh A.R."/>
            <person name="Higginbottom S."/>
            <person name="Dimas A."/>
            <person name="Shiver A.L."/>
            <person name="Deutschbauer A."/>
            <person name="Neff N."/>
            <person name="Sonnenburg J.L."/>
            <person name="Huang K.C."/>
            <person name="Fischbach M.A."/>
        </authorList>
    </citation>
    <scope>NUCLEOTIDE SEQUENCE</scope>
    <source>
        <strain evidence="8">DSM 19829</strain>
    </source>
</reference>
<gene>
    <name evidence="8" type="ORF">NQ502_02675</name>
</gene>
<evidence type="ECO:0000259" key="7">
    <source>
        <dbReference type="PROSITE" id="PS50011"/>
    </source>
</evidence>
<keyword evidence="6" id="KW-0812">Transmembrane</keyword>
<evidence type="ECO:0000313" key="8">
    <source>
        <dbReference type="EMBL" id="UWP59983.1"/>
    </source>
</evidence>
<keyword evidence="3 8" id="KW-0418">Kinase</keyword>